<dbReference type="Gene3D" id="1.20.1250.20">
    <property type="entry name" value="MFS general substrate transporter like domains"/>
    <property type="match status" value="2"/>
</dbReference>
<dbReference type="Pfam" id="PF07690">
    <property type="entry name" value="MFS_1"/>
    <property type="match status" value="1"/>
</dbReference>
<evidence type="ECO:0000313" key="9">
    <source>
        <dbReference type="EMBL" id="EFW05510.1"/>
    </source>
</evidence>
<protein>
    <submittedName>
        <fullName evidence="9">Major facilitator superfamily transporter</fullName>
    </submittedName>
</protein>
<feature type="transmembrane region" description="Helical" evidence="7">
    <location>
        <begin position="161"/>
        <end position="179"/>
    </location>
</feature>
<feature type="transmembrane region" description="Helical" evidence="7">
    <location>
        <begin position="239"/>
        <end position="262"/>
    </location>
</feature>
<evidence type="ECO:0000259" key="8">
    <source>
        <dbReference type="PROSITE" id="PS50850"/>
    </source>
</evidence>
<organism evidence="9 10">
    <name type="scientific">Coprobacillus cateniformis</name>
    <dbReference type="NCBI Taxonomy" id="100884"/>
    <lineage>
        <taxon>Bacteria</taxon>
        <taxon>Bacillati</taxon>
        <taxon>Bacillota</taxon>
        <taxon>Erysipelotrichia</taxon>
        <taxon>Erysipelotrichales</taxon>
        <taxon>Coprobacillaceae</taxon>
        <taxon>Coprobacillus</taxon>
    </lineage>
</organism>
<keyword evidence="4 7" id="KW-0812">Transmembrane</keyword>
<dbReference type="eggNOG" id="COG2814">
    <property type="taxonomic scope" value="Bacteria"/>
</dbReference>
<feature type="transmembrane region" description="Helical" evidence="7">
    <location>
        <begin position="75"/>
        <end position="97"/>
    </location>
</feature>
<feature type="transmembrane region" description="Helical" evidence="7">
    <location>
        <begin position="269"/>
        <end position="288"/>
    </location>
</feature>
<accession>E7G8R7</accession>
<name>E7G8R7_9FIRM</name>
<comment type="subcellular location">
    <subcellularLocation>
        <location evidence="1">Cell membrane</location>
        <topology evidence="1">Multi-pass membrane protein</topology>
    </subcellularLocation>
</comment>
<evidence type="ECO:0000256" key="6">
    <source>
        <dbReference type="ARBA" id="ARBA00023136"/>
    </source>
</evidence>
<dbReference type="EMBL" id="ADKX01000022">
    <property type="protein sequence ID" value="EFW05510.1"/>
    <property type="molecule type" value="Genomic_DNA"/>
</dbReference>
<dbReference type="AlphaFoldDB" id="E7G8R7"/>
<feature type="transmembrane region" description="Helical" evidence="7">
    <location>
        <begin position="103"/>
        <end position="123"/>
    </location>
</feature>
<keyword evidence="6 7" id="KW-0472">Membrane</keyword>
<keyword evidence="3" id="KW-1003">Cell membrane</keyword>
<evidence type="ECO:0000256" key="4">
    <source>
        <dbReference type="ARBA" id="ARBA00022692"/>
    </source>
</evidence>
<evidence type="ECO:0000256" key="3">
    <source>
        <dbReference type="ARBA" id="ARBA00022475"/>
    </source>
</evidence>
<sequence>MKNKLLKMALLSVSMLVTIAPAINANIPMMKEAFSDISLSLVEMITTVPSLFLMISVLTSGIIAKKFGYKQTIMLGIGIVAVSGIVPVFVNHFYIVLLSRACLGFGIGLFNSLLITLISYFYDGDERTTLIGYHEALGGLGGMMITYIAGRFMNVNWQAPFLAYAIAIPVFFFFLKVIPQVETKDILQKFESNVQKDTTHQYGRFSKVFVFMILIVIGATLNMTMGIKVSSLMVEEGYGYASDASMVIMLLSLGSMISGFLFGKLYKILKNYILSVGFIITAIAMIIIGLSHTVWMSVLGGFLVGFGFRVMMPTLTHIVNSSHLKNPTLATSLLLVAYNLGSAFAPYGSMLIQKLSWTEGLRGIFYVDGIGFMILALIVGVVVTIQIFKKQRMRGGVNDAKSINQLSNVTKG</sequence>
<dbReference type="HOGENOM" id="CLU_001265_10_4_9"/>
<keyword evidence="10" id="KW-1185">Reference proteome</keyword>
<evidence type="ECO:0000256" key="2">
    <source>
        <dbReference type="ARBA" id="ARBA00022448"/>
    </source>
</evidence>
<dbReference type="OrthoDB" id="1650550at2"/>
<feature type="transmembrane region" description="Helical" evidence="7">
    <location>
        <begin position="333"/>
        <end position="352"/>
    </location>
</feature>
<reference evidence="9 10" key="1">
    <citation type="submission" date="2010-12" db="EMBL/GenBank/DDBJ databases">
        <title>The Genome Sequence of Coprobacillus sp. strain 29_1.</title>
        <authorList>
            <consortium name="The Broad Institute Genome Sequencing Platform"/>
            <person name="Earl A."/>
            <person name="Ward D."/>
            <person name="Feldgarden M."/>
            <person name="Gevers D."/>
            <person name="Daigneault M."/>
            <person name="Sibley C.D."/>
            <person name="White A."/>
            <person name="Strauss J."/>
            <person name="Allen-Vercoe E."/>
            <person name="Young S.K."/>
            <person name="Zeng Q."/>
            <person name="Gargeya S."/>
            <person name="Fitzgerald M."/>
            <person name="Haas B."/>
            <person name="Abouelleil A."/>
            <person name="Alvarado L."/>
            <person name="Arachchi H.M."/>
            <person name="Berlin A."/>
            <person name="Brown A."/>
            <person name="Chapman S.B."/>
            <person name="Chen Z."/>
            <person name="Dunbar C."/>
            <person name="Freedman E."/>
            <person name="Gearin G."/>
            <person name="Gellesch M."/>
            <person name="Goldberg J."/>
            <person name="Griggs A."/>
            <person name="Gujja S."/>
            <person name="Heilman E."/>
            <person name="Heiman D."/>
            <person name="Howarth C."/>
            <person name="Larson L."/>
            <person name="Lui A."/>
            <person name="MacDonald P.J.P."/>
            <person name="Mehta T."/>
            <person name="Montmayeur A."/>
            <person name="Murphy C."/>
            <person name="Neiman D."/>
            <person name="Pearson M."/>
            <person name="Priest M."/>
            <person name="Roberts A."/>
            <person name="Saif S."/>
            <person name="Shea T."/>
            <person name="Shenoy N."/>
            <person name="Sisk P."/>
            <person name="Stolte C."/>
            <person name="Sykes S."/>
            <person name="White J."/>
            <person name="Yandava C."/>
            <person name="Nusbaum C."/>
            <person name="Birren B."/>
        </authorList>
    </citation>
    <scope>NUCLEOTIDE SEQUENCE [LARGE SCALE GENOMIC DNA]</scope>
    <source>
        <strain evidence="9 10">29_1</strain>
    </source>
</reference>
<feature type="domain" description="Major facilitator superfamily (MFS) profile" evidence="8">
    <location>
        <begin position="1"/>
        <end position="394"/>
    </location>
</feature>
<feature type="transmembrane region" description="Helical" evidence="7">
    <location>
        <begin position="294"/>
        <end position="312"/>
    </location>
</feature>
<dbReference type="InterPro" id="IPR011701">
    <property type="entry name" value="MFS"/>
</dbReference>
<feature type="transmembrane region" description="Helical" evidence="7">
    <location>
        <begin position="364"/>
        <end position="385"/>
    </location>
</feature>
<comment type="caution">
    <text evidence="9">The sequence shown here is derived from an EMBL/GenBank/DDBJ whole genome shotgun (WGS) entry which is preliminary data.</text>
</comment>
<dbReference type="SUPFAM" id="SSF103473">
    <property type="entry name" value="MFS general substrate transporter"/>
    <property type="match status" value="1"/>
</dbReference>
<dbReference type="GO" id="GO:0005886">
    <property type="term" value="C:plasma membrane"/>
    <property type="evidence" value="ECO:0007669"/>
    <property type="project" value="UniProtKB-SubCell"/>
</dbReference>
<dbReference type="STRING" id="100884.GCA_000269565_02998"/>
<evidence type="ECO:0000313" key="10">
    <source>
        <dbReference type="Proteomes" id="UP000003157"/>
    </source>
</evidence>
<gene>
    <name evidence="9" type="ORF">HMPREF9488_01155</name>
</gene>
<feature type="transmembrane region" description="Helical" evidence="7">
    <location>
        <begin position="130"/>
        <end position="149"/>
    </location>
</feature>
<dbReference type="InterPro" id="IPR020846">
    <property type="entry name" value="MFS_dom"/>
</dbReference>
<keyword evidence="2" id="KW-0813">Transport</keyword>
<evidence type="ECO:0000256" key="5">
    <source>
        <dbReference type="ARBA" id="ARBA00022989"/>
    </source>
</evidence>
<dbReference type="Proteomes" id="UP000003157">
    <property type="component" value="Unassembled WGS sequence"/>
</dbReference>
<dbReference type="PANTHER" id="PTHR43124">
    <property type="entry name" value="PURINE EFFLUX PUMP PBUE"/>
    <property type="match status" value="1"/>
</dbReference>
<dbReference type="RefSeq" id="WP_008788271.1">
    <property type="nucleotide sequence ID" value="NZ_AKCB01000002.1"/>
</dbReference>
<dbReference type="GO" id="GO:0022857">
    <property type="term" value="F:transmembrane transporter activity"/>
    <property type="evidence" value="ECO:0007669"/>
    <property type="project" value="InterPro"/>
</dbReference>
<feature type="transmembrane region" description="Helical" evidence="7">
    <location>
        <begin position="208"/>
        <end position="227"/>
    </location>
</feature>
<evidence type="ECO:0000256" key="7">
    <source>
        <dbReference type="SAM" id="Phobius"/>
    </source>
</evidence>
<keyword evidence="5 7" id="KW-1133">Transmembrane helix</keyword>
<dbReference type="InterPro" id="IPR050189">
    <property type="entry name" value="MFS_Efflux_Transporters"/>
</dbReference>
<dbReference type="PANTHER" id="PTHR43124:SF3">
    <property type="entry name" value="CHLORAMPHENICOL EFFLUX PUMP RV0191"/>
    <property type="match status" value="1"/>
</dbReference>
<feature type="transmembrane region" description="Helical" evidence="7">
    <location>
        <begin position="41"/>
        <end position="63"/>
    </location>
</feature>
<dbReference type="PROSITE" id="PS50850">
    <property type="entry name" value="MFS"/>
    <property type="match status" value="1"/>
</dbReference>
<proteinExistence type="predicted"/>
<dbReference type="InterPro" id="IPR036259">
    <property type="entry name" value="MFS_trans_sf"/>
</dbReference>
<dbReference type="GeneID" id="78230797"/>
<evidence type="ECO:0000256" key="1">
    <source>
        <dbReference type="ARBA" id="ARBA00004651"/>
    </source>
</evidence>